<evidence type="ECO:0000313" key="3">
    <source>
        <dbReference type="EMBL" id="RZT85564.1"/>
    </source>
</evidence>
<dbReference type="OrthoDB" id="9810761at2"/>
<accession>A0A4Q7UWU7</accession>
<dbReference type="Gene3D" id="3.30.450.380">
    <property type="match status" value="1"/>
</dbReference>
<dbReference type="EMBL" id="SHKL01000001">
    <property type="protein sequence ID" value="RZT85564.1"/>
    <property type="molecule type" value="Genomic_DNA"/>
</dbReference>
<protein>
    <submittedName>
        <fullName evidence="3">Flp pilus assembly CpaF family ATPase</fullName>
    </submittedName>
</protein>
<dbReference type="InterPro" id="IPR027417">
    <property type="entry name" value="P-loop_NTPase"/>
</dbReference>
<dbReference type="InterPro" id="IPR050921">
    <property type="entry name" value="T4SS_GSP_E_ATPase"/>
</dbReference>
<dbReference type="InterPro" id="IPR001482">
    <property type="entry name" value="T2SS/T4SS_dom"/>
</dbReference>
<comment type="similarity">
    <text evidence="1">Belongs to the GSP E family.</text>
</comment>
<proteinExistence type="inferred from homology"/>
<dbReference type="Gene3D" id="3.40.50.300">
    <property type="entry name" value="P-loop containing nucleotide triphosphate hydrolases"/>
    <property type="match status" value="1"/>
</dbReference>
<dbReference type="AlphaFoldDB" id="A0A4Q7UWU7"/>
<organism evidence="3 4">
    <name type="scientific">Pseudonocardia sediminis</name>
    <dbReference type="NCBI Taxonomy" id="1397368"/>
    <lineage>
        <taxon>Bacteria</taxon>
        <taxon>Bacillati</taxon>
        <taxon>Actinomycetota</taxon>
        <taxon>Actinomycetes</taxon>
        <taxon>Pseudonocardiales</taxon>
        <taxon>Pseudonocardiaceae</taxon>
        <taxon>Pseudonocardia</taxon>
    </lineage>
</organism>
<dbReference type="GO" id="GO:0016887">
    <property type="term" value="F:ATP hydrolysis activity"/>
    <property type="evidence" value="ECO:0007669"/>
    <property type="project" value="InterPro"/>
</dbReference>
<dbReference type="CDD" id="cd01130">
    <property type="entry name" value="VirB11-like_ATPase"/>
    <property type="match status" value="1"/>
</dbReference>
<gene>
    <name evidence="3" type="ORF">EV383_2437</name>
</gene>
<dbReference type="RefSeq" id="WP_130290001.1">
    <property type="nucleotide sequence ID" value="NZ_SHKL01000001.1"/>
</dbReference>
<comment type="caution">
    <text evidence="3">The sequence shown here is derived from an EMBL/GenBank/DDBJ whole genome shotgun (WGS) entry which is preliminary data.</text>
</comment>
<keyword evidence="4" id="KW-1185">Reference proteome</keyword>
<sequence length="456" mass="50153">MTRPSNGATRSPHADRRLTERIHTAVLQRLADEPDRDRLDPADQRQIMLAWIQTELDIEARRRIADGEQQLDPDVERTIAHTVENTVWGLGRIQALLDLPGVEDIHIIGCETPVLRLTDGSIRQAESPIADTDADLVQQLQHIAAHHGSSERAFSPAQPCLNMQLPDGSRLAAMREVVPRPVVTIRKHRLVDVQLHDLVRLGTVSPVIGRFLATLVKAKQSTLVTGMPACGKTTMLRALAREIDPRERFATLETEFELNLHRLPQRPPLLYAAECRAGSTERDPSTGRPAGEMTLSDLLHQTLRMSVTRVIVGEVRGAEALPMLEAMNAGMPGSMCTLHAGSASDAFERLVTATMKGAGSGWSDAFVTRLAAQGIDYVVHLRHTTTPEGRRTRFVSEIAEVTSVGENGGVAMNRIFAPKGNDPRGVFQLLPQNRRPFDEVGMDLGFLHGTEGGWSR</sequence>
<reference evidence="3 4" key="1">
    <citation type="submission" date="2019-02" db="EMBL/GenBank/DDBJ databases">
        <title>Sequencing the genomes of 1000 actinobacteria strains.</title>
        <authorList>
            <person name="Klenk H.-P."/>
        </authorList>
    </citation>
    <scope>NUCLEOTIDE SEQUENCE [LARGE SCALE GENOMIC DNA]</scope>
    <source>
        <strain evidence="3 4">DSM 45779</strain>
    </source>
</reference>
<dbReference type="PANTHER" id="PTHR30486:SF6">
    <property type="entry name" value="TYPE IV PILUS RETRACTATION ATPASE PILT"/>
    <property type="match status" value="1"/>
</dbReference>
<evidence type="ECO:0000259" key="2">
    <source>
        <dbReference type="Pfam" id="PF00437"/>
    </source>
</evidence>
<name>A0A4Q7UWU7_PSEST</name>
<evidence type="ECO:0000256" key="1">
    <source>
        <dbReference type="ARBA" id="ARBA00006611"/>
    </source>
</evidence>
<evidence type="ECO:0000313" key="4">
    <source>
        <dbReference type="Proteomes" id="UP000291591"/>
    </source>
</evidence>
<dbReference type="Pfam" id="PF00437">
    <property type="entry name" value="T2SSE"/>
    <property type="match status" value="1"/>
</dbReference>
<dbReference type="SUPFAM" id="SSF52540">
    <property type="entry name" value="P-loop containing nucleoside triphosphate hydrolases"/>
    <property type="match status" value="1"/>
</dbReference>
<dbReference type="PANTHER" id="PTHR30486">
    <property type="entry name" value="TWITCHING MOTILITY PROTEIN PILT"/>
    <property type="match status" value="1"/>
</dbReference>
<feature type="domain" description="Bacterial type II secretion system protein E" evidence="2">
    <location>
        <begin position="103"/>
        <end position="356"/>
    </location>
</feature>
<dbReference type="Proteomes" id="UP000291591">
    <property type="component" value="Unassembled WGS sequence"/>
</dbReference>